<proteinExistence type="predicted"/>
<protein>
    <submittedName>
        <fullName evidence="2">Uncharacterized protein</fullName>
    </submittedName>
</protein>
<dbReference type="Proteomes" id="UP001162834">
    <property type="component" value="Chromosome"/>
</dbReference>
<evidence type="ECO:0000313" key="2">
    <source>
        <dbReference type="EMBL" id="UGS38463.1"/>
    </source>
</evidence>
<keyword evidence="1" id="KW-0812">Transmembrane</keyword>
<name>A0A9E6Y257_9ACTN</name>
<keyword evidence="1" id="KW-0472">Membrane</keyword>
<gene>
    <name evidence="2" type="ORF">DSM104329_04892</name>
</gene>
<feature type="transmembrane region" description="Helical" evidence="1">
    <location>
        <begin position="24"/>
        <end position="46"/>
    </location>
</feature>
<organism evidence="2 3">
    <name type="scientific">Capillimicrobium parvum</name>
    <dbReference type="NCBI Taxonomy" id="2884022"/>
    <lineage>
        <taxon>Bacteria</taxon>
        <taxon>Bacillati</taxon>
        <taxon>Actinomycetota</taxon>
        <taxon>Thermoleophilia</taxon>
        <taxon>Solirubrobacterales</taxon>
        <taxon>Capillimicrobiaceae</taxon>
        <taxon>Capillimicrobium</taxon>
    </lineage>
</organism>
<evidence type="ECO:0000256" key="1">
    <source>
        <dbReference type="SAM" id="Phobius"/>
    </source>
</evidence>
<evidence type="ECO:0000313" key="3">
    <source>
        <dbReference type="Proteomes" id="UP001162834"/>
    </source>
</evidence>
<dbReference type="KEGG" id="sbae:DSM104329_04892"/>
<sequence>MAFTQSVRAGPGASCRLDESGPSVAVMDFLAIAIGVVVFVVLYLSIEAFDRV</sequence>
<accession>A0A9E6Y257</accession>
<keyword evidence="3" id="KW-1185">Reference proteome</keyword>
<keyword evidence="1" id="KW-1133">Transmembrane helix</keyword>
<dbReference type="EMBL" id="CP087164">
    <property type="protein sequence ID" value="UGS38463.1"/>
    <property type="molecule type" value="Genomic_DNA"/>
</dbReference>
<dbReference type="AlphaFoldDB" id="A0A9E6Y257"/>
<reference evidence="2" key="1">
    <citation type="journal article" date="2022" name="Int. J. Syst. Evol. Microbiol.">
        <title>Pseudomonas aegrilactucae sp. nov. and Pseudomonas morbosilactucae sp. nov., pathogens causing bacterial rot of lettuce in Japan.</title>
        <authorList>
            <person name="Sawada H."/>
            <person name="Fujikawa T."/>
            <person name="Satou M."/>
        </authorList>
    </citation>
    <scope>NUCLEOTIDE SEQUENCE</scope>
    <source>
        <strain evidence="2">0166_1</strain>
    </source>
</reference>